<dbReference type="InterPro" id="IPR038379">
    <property type="entry name" value="SecE_sf"/>
</dbReference>
<dbReference type="HAMAP" id="MF_00422">
    <property type="entry name" value="SecE"/>
    <property type="match status" value="1"/>
</dbReference>
<dbReference type="PANTHER" id="PTHR33910">
    <property type="entry name" value="PROTEIN TRANSLOCASE SUBUNIT SECE"/>
    <property type="match status" value="1"/>
</dbReference>
<name>A0A8J3L7T2_9ACTN</name>
<keyword evidence="3 9" id="KW-1003">Cell membrane</keyword>
<dbReference type="GO" id="GO:0008320">
    <property type="term" value="F:protein transmembrane transporter activity"/>
    <property type="evidence" value="ECO:0007669"/>
    <property type="project" value="UniProtKB-UniRule"/>
</dbReference>
<dbReference type="AlphaFoldDB" id="A0A8J3L7T2"/>
<evidence type="ECO:0000256" key="1">
    <source>
        <dbReference type="ARBA" id="ARBA00004370"/>
    </source>
</evidence>
<feature type="compositionally biased region" description="Acidic residues" evidence="10">
    <location>
        <begin position="19"/>
        <end position="34"/>
    </location>
</feature>
<gene>
    <name evidence="9" type="primary">secE</name>
    <name evidence="11" type="ORF">Cme02nite_15460</name>
</gene>
<dbReference type="Gene3D" id="1.20.5.1030">
    <property type="entry name" value="Preprotein translocase secy subunit"/>
    <property type="match status" value="1"/>
</dbReference>
<evidence type="ECO:0000256" key="10">
    <source>
        <dbReference type="SAM" id="MobiDB-lite"/>
    </source>
</evidence>
<comment type="caution">
    <text evidence="11">The sequence shown here is derived from an EMBL/GenBank/DDBJ whole genome shotgun (WGS) entry which is preliminary data.</text>
</comment>
<keyword evidence="6 9" id="KW-1133">Transmembrane helix</keyword>
<dbReference type="Pfam" id="PF00584">
    <property type="entry name" value="SecE"/>
    <property type="match status" value="1"/>
</dbReference>
<keyword evidence="12" id="KW-1185">Reference proteome</keyword>
<protein>
    <recommendedName>
        <fullName evidence="9">Protein translocase subunit SecE</fullName>
    </recommendedName>
</protein>
<organism evidence="11 12">
    <name type="scientific">Catellatospora methionotrophica</name>
    <dbReference type="NCBI Taxonomy" id="121620"/>
    <lineage>
        <taxon>Bacteria</taxon>
        <taxon>Bacillati</taxon>
        <taxon>Actinomycetota</taxon>
        <taxon>Actinomycetes</taxon>
        <taxon>Micromonosporales</taxon>
        <taxon>Micromonosporaceae</taxon>
        <taxon>Catellatospora</taxon>
    </lineage>
</organism>
<dbReference type="PANTHER" id="PTHR33910:SF1">
    <property type="entry name" value="PROTEIN TRANSLOCASE SUBUNIT SECE"/>
    <property type="match status" value="1"/>
</dbReference>
<dbReference type="GO" id="GO:0043952">
    <property type="term" value="P:protein transport by the Sec complex"/>
    <property type="evidence" value="ECO:0007669"/>
    <property type="project" value="UniProtKB-UniRule"/>
</dbReference>
<dbReference type="EMBL" id="BONJ01000006">
    <property type="protein sequence ID" value="GIG13214.1"/>
    <property type="molecule type" value="Genomic_DNA"/>
</dbReference>
<dbReference type="InterPro" id="IPR001901">
    <property type="entry name" value="Translocase_SecE/Sec61-g"/>
</dbReference>
<evidence type="ECO:0000313" key="11">
    <source>
        <dbReference type="EMBL" id="GIG13214.1"/>
    </source>
</evidence>
<dbReference type="GO" id="GO:0005886">
    <property type="term" value="C:plasma membrane"/>
    <property type="evidence" value="ECO:0007669"/>
    <property type="project" value="UniProtKB-SubCell"/>
</dbReference>
<dbReference type="GO" id="GO:0065002">
    <property type="term" value="P:intracellular protein transmembrane transport"/>
    <property type="evidence" value="ECO:0007669"/>
    <property type="project" value="UniProtKB-UniRule"/>
</dbReference>
<evidence type="ECO:0000256" key="9">
    <source>
        <dbReference type="HAMAP-Rule" id="MF_00422"/>
    </source>
</evidence>
<dbReference type="GO" id="GO:0009306">
    <property type="term" value="P:protein secretion"/>
    <property type="evidence" value="ECO:0007669"/>
    <property type="project" value="UniProtKB-UniRule"/>
</dbReference>
<evidence type="ECO:0000256" key="8">
    <source>
        <dbReference type="ARBA" id="ARBA00023136"/>
    </source>
</evidence>
<keyword evidence="4 9" id="KW-0812">Transmembrane</keyword>
<comment type="subcellular location">
    <subcellularLocation>
        <location evidence="9">Cell membrane</location>
        <topology evidence="9">Single-pass membrane protein</topology>
    </subcellularLocation>
    <subcellularLocation>
        <location evidence="1">Membrane</location>
    </subcellularLocation>
</comment>
<comment type="similarity">
    <text evidence="9">Belongs to the SecE/SEC61-gamma family.</text>
</comment>
<comment type="function">
    <text evidence="9">Essential subunit of the Sec protein translocation channel SecYEG. Clamps together the 2 halves of SecY. May contact the channel plug during translocation.</text>
</comment>
<evidence type="ECO:0000256" key="7">
    <source>
        <dbReference type="ARBA" id="ARBA00023010"/>
    </source>
</evidence>
<feature type="compositionally biased region" description="Basic and acidic residues" evidence="10">
    <location>
        <begin position="47"/>
        <end position="56"/>
    </location>
</feature>
<sequence>MAESNRRGEDAAPEHVDDVFDDAVDDDTQDDDESGVSGGGTATKSRKVTDGKGSRAVKSTEKAEKVGFFGRIGRFVREIVAELRKVIWPTRNELLTYTAVVLIFVTFMMAIVTLLDLAYARGVLFVFGEAK</sequence>
<dbReference type="InterPro" id="IPR005807">
    <property type="entry name" value="SecE_bac"/>
</dbReference>
<keyword evidence="2 9" id="KW-0813">Transport</keyword>
<evidence type="ECO:0000256" key="2">
    <source>
        <dbReference type="ARBA" id="ARBA00022448"/>
    </source>
</evidence>
<dbReference type="Proteomes" id="UP000660339">
    <property type="component" value="Unassembled WGS sequence"/>
</dbReference>
<dbReference type="PROSITE" id="PS01067">
    <property type="entry name" value="SECE_SEC61G"/>
    <property type="match status" value="1"/>
</dbReference>
<evidence type="ECO:0000256" key="3">
    <source>
        <dbReference type="ARBA" id="ARBA00022475"/>
    </source>
</evidence>
<feature type="region of interest" description="Disordered" evidence="10">
    <location>
        <begin position="1"/>
        <end position="56"/>
    </location>
</feature>
<proteinExistence type="inferred from homology"/>
<accession>A0A8J3L7T2</accession>
<comment type="subunit">
    <text evidence="9">Component of the Sec protein translocase complex. Heterotrimer consisting of SecY, SecE and SecG subunits. The heterotrimers can form oligomers, although 1 heterotrimer is thought to be able to translocate proteins. Interacts with the ribosome. Interacts with SecDF, and other proteins may be involved. Interacts with SecA.</text>
</comment>
<evidence type="ECO:0000313" key="12">
    <source>
        <dbReference type="Proteomes" id="UP000660339"/>
    </source>
</evidence>
<feature type="compositionally biased region" description="Basic and acidic residues" evidence="10">
    <location>
        <begin position="1"/>
        <end position="18"/>
    </location>
</feature>
<keyword evidence="7 9" id="KW-0811">Translocation</keyword>
<keyword evidence="5 9" id="KW-0653">Protein transport</keyword>
<dbReference type="RefSeq" id="WP_166384899.1">
    <property type="nucleotide sequence ID" value="NZ_BAAATT010000014.1"/>
</dbReference>
<evidence type="ECO:0000256" key="4">
    <source>
        <dbReference type="ARBA" id="ARBA00022692"/>
    </source>
</evidence>
<dbReference type="NCBIfam" id="TIGR00964">
    <property type="entry name" value="secE_bact"/>
    <property type="match status" value="1"/>
</dbReference>
<reference evidence="11" key="1">
    <citation type="submission" date="2021-01" db="EMBL/GenBank/DDBJ databases">
        <title>Whole genome shotgun sequence of Catellatospora methionotrophica NBRC 14553.</title>
        <authorList>
            <person name="Komaki H."/>
            <person name="Tamura T."/>
        </authorList>
    </citation>
    <scope>NUCLEOTIDE SEQUENCE</scope>
    <source>
        <strain evidence="11">NBRC 14553</strain>
    </source>
</reference>
<evidence type="ECO:0000256" key="6">
    <source>
        <dbReference type="ARBA" id="ARBA00022989"/>
    </source>
</evidence>
<feature type="transmembrane region" description="Helical" evidence="9">
    <location>
        <begin position="94"/>
        <end position="115"/>
    </location>
</feature>
<keyword evidence="8 9" id="KW-0472">Membrane</keyword>
<evidence type="ECO:0000256" key="5">
    <source>
        <dbReference type="ARBA" id="ARBA00022927"/>
    </source>
</evidence>
<dbReference type="GO" id="GO:0006605">
    <property type="term" value="P:protein targeting"/>
    <property type="evidence" value="ECO:0007669"/>
    <property type="project" value="UniProtKB-UniRule"/>
</dbReference>